<dbReference type="EMBL" id="KN817686">
    <property type="protein sequence ID" value="KJA14285.1"/>
    <property type="molecule type" value="Genomic_DNA"/>
</dbReference>
<dbReference type="Proteomes" id="UP000054270">
    <property type="component" value="Unassembled WGS sequence"/>
</dbReference>
<dbReference type="AlphaFoldDB" id="A0A0D2P0W3"/>
<proteinExistence type="predicted"/>
<sequence length="179" mass="19746">MPEQRYILRDNGVWRLVRMRQPVWDRLEVLMGMYYQDAREELLEAAGGERHGEHERRALGDPFDVASPTNLVWAIGDRPVNPLGRRMAWVDQLHFAEEAAGMFALPVFGAQPGDLGAVVDMNEPEEMDSSEEEDGEVEEEGGVGEEHGGPGQSAGRAILVDGSEDGEIVEDAADGQMLE</sequence>
<evidence type="ECO:0000313" key="3">
    <source>
        <dbReference type="Proteomes" id="UP000054270"/>
    </source>
</evidence>
<name>A0A0D2P0W3_HYPSF</name>
<feature type="compositionally biased region" description="Acidic residues" evidence="1">
    <location>
        <begin position="162"/>
        <end position="173"/>
    </location>
</feature>
<evidence type="ECO:0000256" key="1">
    <source>
        <dbReference type="SAM" id="MobiDB-lite"/>
    </source>
</evidence>
<organism evidence="2 3">
    <name type="scientific">Hypholoma sublateritium (strain FD-334 SS-4)</name>
    <dbReference type="NCBI Taxonomy" id="945553"/>
    <lineage>
        <taxon>Eukaryota</taxon>
        <taxon>Fungi</taxon>
        <taxon>Dikarya</taxon>
        <taxon>Basidiomycota</taxon>
        <taxon>Agaricomycotina</taxon>
        <taxon>Agaricomycetes</taxon>
        <taxon>Agaricomycetidae</taxon>
        <taxon>Agaricales</taxon>
        <taxon>Agaricineae</taxon>
        <taxon>Strophariaceae</taxon>
        <taxon>Hypholoma</taxon>
    </lineage>
</organism>
<feature type="region of interest" description="Disordered" evidence="1">
    <location>
        <begin position="124"/>
        <end position="179"/>
    </location>
</feature>
<evidence type="ECO:0000313" key="2">
    <source>
        <dbReference type="EMBL" id="KJA14285.1"/>
    </source>
</evidence>
<reference evidence="3" key="1">
    <citation type="submission" date="2014-04" db="EMBL/GenBank/DDBJ databases">
        <title>Evolutionary Origins and Diversification of the Mycorrhizal Mutualists.</title>
        <authorList>
            <consortium name="DOE Joint Genome Institute"/>
            <consortium name="Mycorrhizal Genomics Consortium"/>
            <person name="Kohler A."/>
            <person name="Kuo A."/>
            <person name="Nagy L.G."/>
            <person name="Floudas D."/>
            <person name="Copeland A."/>
            <person name="Barry K.W."/>
            <person name="Cichocki N."/>
            <person name="Veneault-Fourrey C."/>
            <person name="LaButti K."/>
            <person name="Lindquist E.A."/>
            <person name="Lipzen A."/>
            <person name="Lundell T."/>
            <person name="Morin E."/>
            <person name="Murat C."/>
            <person name="Riley R."/>
            <person name="Ohm R."/>
            <person name="Sun H."/>
            <person name="Tunlid A."/>
            <person name="Henrissat B."/>
            <person name="Grigoriev I.V."/>
            <person name="Hibbett D.S."/>
            <person name="Martin F."/>
        </authorList>
    </citation>
    <scope>NUCLEOTIDE SEQUENCE [LARGE SCALE GENOMIC DNA]</scope>
    <source>
        <strain evidence="3">FD-334 SS-4</strain>
    </source>
</reference>
<accession>A0A0D2P0W3</accession>
<keyword evidence="3" id="KW-1185">Reference proteome</keyword>
<protein>
    <submittedName>
        <fullName evidence="2">Uncharacterized protein</fullName>
    </submittedName>
</protein>
<feature type="compositionally biased region" description="Acidic residues" evidence="1">
    <location>
        <begin position="124"/>
        <end position="143"/>
    </location>
</feature>
<gene>
    <name evidence="2" type="ORF">HYPSUDRAFT_208830</name>
</gene>